<dbReference type="RefSeq" id="WP_284249927.1">
    <property type="nucleotide sequence ID" value="NZ_BSUM01000001.1"/>
</dbReference>
<gene>
    <name evidence="1" type="ORF">GCM10025875_10650</name>
</gene>
<accession>A0AA37UR87</accession>
<organism evidence="1 2">
    <name type="scientific">Litorihabitans aurantiacus</name>
    <dbReference type="NCBI Taxonomy" id="1930061"/>
    <lineage>
        <taxon>Bacteria</taxon>
        <taxon>Bacillati</taxon>
        <taxon>Actinomycetota</taxon>
        <taxon>Actinomycetes</taxon>
        <taxon>Micrococcales</taxon>
        <taxon>Beutenbergiaceae</taxon>
        <taxon>Litorihabitans</taxon>
    </lineage>
</organism>
<dbReference type="Proteomes" id="UP001157161">
    <property type="component" value="Unassembled WGS sequence"/>
</dbReference>
<sequence>MTTTHPRPGHGQRSAVRRLLRTLGAPGAEAYRDSMQRRERYAVGLLSSYVAHRSGHER</sequence>
<name>A0AA37UR87_9MICO</name>
<evidence type="ECO:0000313" key="2">
    <source>
        <dbReference type="Proteomes" id="UP001157161"/>
    </source>
</evidence>
<evidence type="ECO:0000313" key="1">
    <source>
        <dbReference type="EMBL" id="GMA31073.1"/>
    </source>
</evidence>
<reference evidence="1" key="2">
    <citation type="submission" date="2023-02" db="EMBL/GenBank/DDBJ databases">
        <authorList>
            <person name="Sun Q."/>
            <person name="Mori K."/>
        </authorList>
    </citation>
    <scope>NUCLEOTIDE SEQUENCE</scope>
    <source>
        <strain evidence="1">NBRC 112290</strain>
    </source>
</reference>
<dbReference type="AlphaFoldDB" id="A0AA37UR87"/>
<protein>
    <submittedName>
        <fullName evidence="1">Uncharacterized protein</fullName>
    </submittedName>
</protein>
<keyword evidence="2" id="KW-1185">Reference proteome</keyword>
<reference evidence="1" key="1">
    <citation type="journal article" date="2014" name="Int. J. Syst. Evol. Microbiol.">
        <title>Complete genome sequence of Corynebacterium casei LMG S-19264T (=DSM 44701T), isolated from a smear-ripened cheese.</title>
        <authorList>
            <consortium name="US DOE Joint Genome Institute (JGI-PGF)"/>
            <person name="Walter F."/>
            <person name="Albersmeier A."/>
            <person name="Kalinowski J."/>
            <person name="Ruckert C."/>
        </authorList>
    </citation>
    <scope>NUCLEOTIDE SEQUENCE</scope>
    <source>
        <strain evidence="1">NBRC 112290</strain>
    </source>
</reference>
<proteinExistence type="predicted"/>
<comment type="caution">
    <text evidence="1">The sequence shown here is derived from an EMBL/GenBank/DDBJ whole genome shotgun (WGS) entry which is preliminary data.</text>
</comment>
<dbReference type="EMBL" id="BSUM01000001">
    <property type="protein sequence ID" value="GMA31073.1"/>
    <property type="molecule type" value="Genomic_DNA"/>
</dbReference>